<dbReference type="GO" id="GO:0000209">
    <property type="term" value="P:protein polyubiquitination"/>
    <property type="evidence" value="ECO:0007669"/>
    <property type="project" value="TreeGrafter"/>
</dbReference>
<feature type="compositionally biased region" description="Gly residues" evidence="1">
    <location>
        <begin position="446"/>
        <end position="471"/>
    </location>
</feature>
<dbReference type="PANTHER" id="PTHR14939">
    <property type="entry name" value="F-BOX ONLY PROTEIN 22"/>
    <property type="match status" value="1"/>
</dbReference>
<feature type="compositionally biased region" description="Gly residues" evidence="1">
    <location>
        <begin position="706"/>
        <end position="716"/>
    </location>
</feature>
<comment type="caution">
    <text evidence="3">The sequence shown here is derived from an EMBL/GenBank/DDBJ whole genome shotgun (WGS) entry which is preliminary data.</text>
</comment>
<feature type="compositionally biased region" description="Acidic residues" evidence="1">
    <location>
        <begin position="474"/>
        <end position="493"/>
    </location>
</feature>
<feature type="compositionally biased region" description="Low complexity" evidence="1">
    <location>
        <begin position="222"/>
        <end position="250"/>
    </location>
</feature>
<dbReference type="PANTHER" id="PTHR14939:SF5">
    <property type="entry name" value="F-BOX ONLY PROTEIN 22"/>
    <property type="match status" value="1"/>
</dbReference>
<feature type="region of interest" description="Disordered" evidence="1">
    <location>
        <begin position="201"/>
        <end position="255"/>
    </location>
</feature>
<feature type="compositionally biased region" description="Pro residues" evidence="1">
    <location>
        <begin position="381"/>
        <end position="394"/>
    </location>
</feature>
<sequence>MDECIAQIRKAMRAAPGSGSGSGYGSGSDAAGPAEASSSSGADAPFAPELAIVFVTASFGPDFERLVPLLRERLPSLKHVFGCSAFGVMGGGKGGTTEADGEPALSLTLASLPGSDVRVFHTLRSAVPEEDAAVERWGQFVGVPADTPRHVSFLLFADPRFSQLYTILEGLDYSFPRAAKLGGMLSVGVRSRQRAMFAWSAPEGQAQGQGQGQGERKGRGGAAETGAGLSAASVGSDDSDSGLSGQSGSSNGNGGGGWLQRSLGAVLDKLMGGQGGQGGGGGAGDGGGVFQAFNFGGDAGGDADATSSMDEDPGAGNGLYMYGAVCLVLHGDVKLDTIVSQGFRAPSPTVWRVEATAAGMGSGAPAGHILGISDASEAPPTALPPPPTPPPALPAPGSAPTAGPGAPTAPGSATPAAGAAAGGAVGGAAASAKDSGFTFPPSMARGFGGPGARGFGGGLGRARGLGPGGPGAADDSDDDSDDEDGEGDSDDELAMSLGGLGVDGTPALAAIIDVVEALGSESSSWEDVMETCVVAVAADTTKPLEDLGPADWEIMELKGVDQTYGTMIVEGEVRRGYRIKIMIRDPPGLSEDLAAQLLAYKREDLRRLLAGSPPPPAFGALVFTDVERTPTSSGAEVTESSVISSYLPLPTGGMFGGAQIAPLPGATELVEYSSVIGVLRATRALPPAPPVEGQEDGGVMLERARGGAGAGAGAEGGAREGGEEGGAAGGVMRRRKKGPDGGKDGAGRGGRGSGRRSGGGGGGGSRPHRGRSS</sequence>
<gene>
    <name evidence="3" type="ORF">HYH03_012378</name>
</gene>
<evidence type="ECO:0000256" key="1">
    <source>
        <dbReference type="SAM" id="MobiDB-lite"/>
    </source>
</evidence>
<evidence type="ECO:0000259" key="2">
    <source>
        <dbReference type="SMART" id="SM00897"/>
    </source>
</evidence>
<dbReference type="Proteomes" id="UP000612055">
    <property type="component" value="Unassembled WGS sequence"/>
</dbReference>
<dbReference type="AlphaFoldDB" id="A0A835XQA9"/>
<proteinExistence type="predicted"/>
<evidence type="ECO:0000313" key="3">
    <source>
        <dbReference type="EMBL" id="KAG2489152.1"/>
    </source>
</evidence>
<dbReference type="InterPro" id="IPR013702">
    <property type="entry name" value="FIST_domain_N"/>
</dbReference>
<feature type="compositionally biased region" description="Low complexity" evidence="1">
    <location>
        <begin position="27"/>
        <end position="40"/>
    </location>
</feature>
<name>A0A835XQA9_9CHLO</name>
<feature type="region of interest" description="Disordered" evidence="1">
    <location>
        <begin position="441"/>
        <end position="496"/>
    </location>
</feature>
<evidence type="ECO:0000313" key="4">
    <source>
        <dbReference type="Proteomes" id="UP000612055"/>
    </source>
</evidence>
<keyword evidence="4" id="KW-1185">Reference proteome</keyword>
<feature type="region of interest" description="Disordered" evidence="1">
    <location>
        <begin position="705"/>
        <end position="773"/>
    </location>
</feature>
<feature type="region of interest" description="Disordered" evidence="1">
    <location>
        <begin position="14"/>
        <end position="40"/>
    </location>
</feature>
<dbReference type="SMART" id="SM00897">
    <property type="entry name" value="FIST"/>
    <property type="match status" value="1"/>
</dbReference>
<organism evidence="3 4">
    <name type="scientific">Edaphochlamys debaryana</name>
    <dbReference type="NCBI Taxonomy" id="47281"/>
    <lineage>
        <taxon>Eukaryota</taxon>
        <taxon>Viridiplantae</taxon>
        <taxon>Chlorophyta</taxon>
        <taxon>core chlorophytes</taxon>
        <taxon>Chlorophyceae</taxon>
        <taxon>CS clade</taxon>
        <taxon>Chlamydomonadales</taxon>
        <taxon>Chlamydomonadales incertae sedis</taxon>
        <taxon>Edaphochlamys</taxon>
    </lineage>
</organism>
<feature type="region of interest" description="Disordered" evidence="1">
    <location>
        <begin position="365"/>
        <end position="421"/>
    </location>
</feature>
<dbReference type="OrthoDB" id="552127at2759"/>
<accession>A0A835XQA9</accession>
<protein>
    <recommendedName>
        <fullName evidence="2">FIST domain-containing protein</fullName>
    </recommendedName>
</protein>
<feature type="domain" description="FIST" evidence="2">
    <location>
        <begin position="47"/>
        <end position="376"/>
    </location>
</feature>
<dbReference type="Pfam" id="PF08495">
    <property type="entry name" value="FIST"/>
    <property type="match status" value="1"/>
</dbReference>
<dbReference type="EMBL" id="JAEHOE010000076">
    <property type="protein sequence ID" value="KAG2489152.1"/>
    <property type="molecule type" value="Genomic_DNA"/>
</dbReference>
<feature type="compositionally biased region" description="Low complexity" evidence="1">
    <location>
        <begin position="395"/>
        <end position="419"/>
    </location>
</feature>
<dbReference type="GO" id="GO:0032436">
    <property type="term" value="P:positive regulation of proteasomal ubiquitin-dependent protein catabolic process"/>
    <property type="evidence" value="ECO:0007669"/>
    <property type="project" value="TreeGrafter"/>
</dbReference>
<feature type="compositionally biased region" description="Gly residues" evidence="1">
    <location>
        <begin position="747"/>
        <end position="765"/>
    </location>
</feature>
<reference evidence="3" key="1">
    <citation type="journal article" date="2020" name="bioRxiv">
        <title>Comparative genomics of Chlamydomonas.</title>
        <authorList>
            <person name="Craig R.J."/>
            <person name="Hasan A.R."/>
            <person name="Ness R.W."/>
            <person name="Keightley P.D."/>
        </authorList>
    </citation>
    <scope>NUCLEOTIDE SEQUENCE</scope>
    <source>
        <strain evidence="3">CCAP 11/70</strain>
    </source>
</reference>